<reference evidence="3" key="1">
    <citation type="journal article" date="2023" name="Commun. Biol.">
        <title>Genome analysis of Parmales, the sister group of diatoms, reveals the evolutionary specialization of diatoms from phago-mixotrophs to photoautotrophs.</title>
        <authorList>
            <person name="Ban H."/>
            <person name="Sato S."/>
            <person name="Yoshikawa S."/>
            <person name="Yamada K."/>
            <person name="Nakamura Y."/>
            <person name="Ichinomiya M."/>
            <person name="Sato N."/>
            <person name="Blanc-Mathieu R."/>
            <person name="Endo H."/>
            <person name="Kuwata A."/>
            <person name="Ogata H."/>
        </authorList>
    </citation>
    <scope>NUCLEOTIDE SEQUENCE [LARGE SCALE GENOMIC DNA]</scope>
    <source>
        <strain evidence="3">NIES 3700</strain>
    </source>
</reference>
<protein>
    <submittedName>
        <fullName evidence="2">Uncharacterized protein</fullName>
    </submittedName>
</protein>
<evidence type="ECO:0000313" key="3">
    <source>
        <dbReference type="Proteomes" id="UP001165122"/>
    </source>
</evidence>
<dbReference type="AlphaFoldDB" id="A0A9W6ZSF9"/>
<dbReference type="Proteomes" id="UP001165122">
    <property type="component" value="Unassembled WGS sequence"/>
</dbReference>
<evidence type="ECO:0000256" key="1">
    <source>
        <dbReference type="SAM" id="MobiDB-lite"/>
    </source>
</evidence>
<feature type="region of interest" description="Disordered" evidence="1">
    <location>
        <begin position="1"/>
        <end position="48"/>
    </location>
</feature>
<dbReference type="EMBL" id="BRXW01000447">
    <property type="protein sequence ID" value="GMH55755.1"/>
    <property type="molecule type" value="Genomic_DNA"/>
</dbReference>
<comment type="caution">
    <text evidence="2">The sequence shown here is derived from an EMBL/GenBank/DDBJ whole genome shotgun (WGS) entry which is preliminary data.</text>
</comment>
<accession>A0A9W6ZSF9</accession>
<evidence type="ECO:0000313" key="2">
    <source>
        <dbReference type="EMBL" id="GMH55755.1"/>
    </source>
</evidence>
<name>A0A9W6ZSF9_9STRA</name>
<proteinExistence type="predicted"/>
<keyword evidence="3" id="KW-1185">Reference proteome</keyword>
<organism evidence="2 3">
    <name type="scientific">Triparma laevis f. longispina</name>
    <dbReference type="NCBI Taxonomy" id="1714387"/>
    <lineage>
        <taxon>Eukaryota</taxon>
        <taxon>Sar</taxon>
        <taxon>Stramenopiles</taxon>
        <taxon>Ochrophyta</taxon>
        <taxon>Bolidophyceae</taxon>
        <taxon>Parmales</taxon>
        <taxon>Triparmaceae</taxon>
        <taxon>Triparma</taxon>
    </lineage>
</organism>
<gene>
    <name evidence="2" type="ORF">TrLO_g4504</name>
</gene>
<sequence length="169" mass="20120">MSDDEYYNPASVPSEQIEVGYNSDEPPLEKPKSKRSNRTQKQKEAFEKARLKRLENIRKKKEQENKPVYVKKPNENRKKKKVVEKVIYISEDETSSEEDIQERVVYKKKAKPKNKPVKSKKKQIIEERDYSDSKSYFEYLLYTILHNSLSLCIDFFVLHEISPQYHQAT</sequence>